<name>A0AAJ7WSI7_PETMA</name>
<gene>
    <name evidence="11" type="primary">LOC116941398</name>
</gene>
<evidence type="ECO:0000256" key="8">
    <source>
        <dbReference type="SAM" id="MobiDB-lite"/>
    </source>
</evidence>
<evidence type="ECO:0000256" key="1">
    <source>
        <dbReference type="ARBA" id="ARBA00011065"/>
    </source>
</evidence>
<dbReference type="InterPro" id="IPR000751">
    <property type="entry name" value="MPI_Phosphatase"/>
</dbReference>
<sequence>MAELTSAHPGDASPALPSVAGHLPRDFISLQYSHLTPSRQEDQEIVPLCSFSPDSWDSDSFLGFQSPLGLRAPRGRSSCRGEDVEEEVVVRRRRRKIDCATPTPVSGTESPLASLALLAQLTPLSHKLQDDVNKENCQVPLSMASLFTAPMVSPAAGVFHPPPPGSGGLQLWRGPRTPLSPLTPGDGSPTGCLKRPLQRASTAESLMQKRRRAIAPLLAPPSAPQSPSAPSLSPPPLKAPTGMWDHEAVQQALDACLDEEKMLGDFSRPCSLPTVSGKHQDLNYITQDTMAALLRGEFSDSVPRFLVLDCRYPYEFEGGHVRGALNLFREEQLVQQLLRGAPAPNSPASEQLVLVFYCEFSSERGPRQCQTLRRMDREVNSYPTLHYPEMYVLRGGYKDFFPHTPEMCNPSAYRPMRHQDFKDELRRFHSKSRSWAHTRPRSTAVALLTRLHTT</sequence>
<dbReference type="AlphaFoldDB" id="A0AAJ7WSI7"/>
<evidence type="ECO:0000256" key="5">
    <source>
        <dbReference type="ARBA" id="ARBA00022912"/>
    </source>
</evidence>
<dbReference type="SUPFAM" id="SSF52821">
    <property type="entry name" value="Rhodanese/Cell cycle control phosphatase"/>
    <property type="match status" value="1"/>
</dbReference>
<evidence type="ECO:0000256" key="4">
    <source>
        <dbReference type="ARBA" id="ARBA00022801"/>
    </source>
</evidence>
<dbReference type="GO" id="GO:0051301">
    <property type="term" value="P:cell division"/>
    <property type="evidence" value="ECO:0007669"/>
    <property type="project" value="UniProtKB-UniRule"/>
</dbReference>
<dbReference type="Gene3D" id="3.40.250.10">
    <property type="entry name" value="Rhodanese-like domain"/>
    <property type="match status" value="1"/>
</dbReference>
<dbReference type="InterPro" id="IPR036873">
    <property type="entry name" value="Rhodanese-like_dom_sf"/>
</dbReference>
<feature type="region of interest" description="Disordered" evidence="8">
    <location>
        <begin position="161"/>
        <end position="206"/>
    </location>
</feature>
<dbReference type="EC" id="3.1.3.48" evidence="7"/>
<evidence type="ECO:0000256" key="6">
    <source>
        <dbReference type="ARBA" id="ARBA00023306"/>
    </source>
</evidence>
<keyword evidence="5 7" id="KW-0904">Protein phosphatase</keyword>
<evidence type="ECO:0000259" key="9">
    <source>
        <dbReference type="PROSITE" id="PS50206"/>
    </source>
</evidence>
<dbReference type="GO" id="GO:0005737">
    <property type="term" value="C:cytoplasm"/>
    <property type="evidence" value="ECO:0007669"/>
    <property type="project" value="TreeGrafter"/>
</dbReference>
<comment type="catalytic activity">
    <reaction evidence="7">
        <text>O-phospho-L-tyrosyl-[protein] + H2O = L-tyrosyl-[protein] + phosphate</text>
        <dbReference type="Rhea" id="RHEA:10684"/>
        <dbReference type="Rhea" id="RHEA-COMP:10136"/>
        <dbReference type="Rhea" id="RHEA-COMP:20101"/>
        <dbReference type="ChEBI" id="CHEBI:15377"/>
        <dbReference type="ChEBI" id="CHEBI:43474"/>
        <dbReference type="ChEBI" id="CHEBI:46858"/>
        <dbReference type="ChEBI" id="CHEBI:61978"/>
        <dbReference type="EC" id="3.1.3.48"/>
    </reaction>
</comment>
<keyword evidence="2 7" id="KW-0132">Cell division</keyword>
<dbReference type="GO" id="GO:0000086">
    <property type="term" value="P:G2/M transition of mitotic cell cycle"/>
    <property type="evidence" value="ECO:0007669"/>
    <property type="project" value="TreeGrafter"/>
</dbReference>
<dbReference type="GO" id="GO:0005634">
    <property type="term" value="C:nucleus"/>
    <property type="evidence" value="ECO:0007669"/>
    <property type="project" value="TreeGrafter"/>
</dbReference>
<dbReference type="FunFam" id="3.40.250.10:FF:000004">
    <property type="entry name" value="M-phase inducer phosphatase 1 isoform X1"/>
    <property type="match status" value="1"/>
</dbReference>
<dbReference type="SMART" id="SM00450">
    <property type="entry name" value="RHOD"/>
    <property type="match status" value="1"/>
</dbReference>
<protein>
    <recommendedName>
        <fullName evidence="7">M-phase inducer phosphatase</fullName>
        <ecNumber evidence="7">3.1.3.48</ecNumber>
    </recommendedName>
</protein>
<dbReference type="Proteomes" id="UP001318040">
    <property type="component" value="Chromosome 11"/>
</dbReference>
<dbReference type="CDD" id="cd01530">
    <property type="entry name" value="Cdc25"/>
    <property type="match status" value="1"/>
</dbReference>
<dbReference type="PANTHER" id="PTHR10828:SF76">
    <property type="entry name" value="M-PHASE INDUCER PHOSPHATASE"/>
    <property type="match status" value="1"/>
</dbReference>
<reference evidence="11" key="1">
    <citation type="submission" date="2025-08" db="UniProtKB">
        <authorList>
            <consortium name="RefSeq"/>
        </authorList>
    </citation>
    <scope>IDENTIFICATION</scope>
    <source>
        <tissue evidence="11">Sperm</tissue>
    </source>
</reference>
<proteinExistence type="inferred from homology"/>
<dbReference type="GO" id="GO:0010971">
    <property type="term" value="P:positive regulation of G2/M transition of mitotic cell cycle"/>
    <property type="evidence" value="ECO:0007669"/>
    <property type="project" value="TreeGrafter"/>
</dbReference>
<feature type="domain" description="Rhodanese" evidence="9">
    <location>
        <begin position="301"/>
        <end position="409"/>
    </location>
</feature>
<dbReference type="InterPro" id="IPR001763">
    <property type="entry name" value="Rhodanese-like_dom"/>
</dbReference>
<dbReference type="PANTHER" id="PTHR10828">
    <property type="entry name" value="M-PHASE INDUCER PHOSPHATASE DUAL SPECIFICITY PHOSPHATASE CDC25"/>
    <property type="match status" value="1"/>
</dbReference>
<dbReference type="RefSeq" id="XP_032808370.1">
    <property type="nucleotide sequence ID" value="XM_032952479.1"/>
</dbReference>
<evidence type="ECO:0000256" key="3">
    <source>
        <dbReference type="ARBA" id="ARBA00022776"/>
    </source>
</evidence>
<evidence type="ECO:0000256" key="2">
    <source>
        <dbReference type="ARBA" id="ARBA00022618"/>
    </source>
</evidence>
<dbReference type="PROSITE" id="PS50206">
    <property type="entry name" value="RHODANESE_3"/>
    <property type="match status" value="1"/>
</dbReference>
<accession>A0AAJ7WSI7</accession>
<keyword evidence="10" id="KW-1185">Reference proteome</keyword>
<feature type="region of interest" description="Disordered" evidence="8">
    <location>
        <begin position="218"/>
        <end position="239"/>
    </location>
</feature>
<comment type="similarity">
    <text evidence="1 7">Belongs to the MPI phosphatase family.</text>
</comment>
<evidence type="ECO:0000256" key="7">
    <source>
        <dbReference type="RuleBase" id="RU368028"/>
    </source>
</evidence>
<dbReference type="KEGG" id="pmrn:116941398"/>
<dbReference type="GO" id="GO:0004725">
    <property type="term" value="F:protein tyrosine phosphatase activity"/>
    <property type="evidence" value="ECO:0007669"/>
    <property type="project" value="UniProtKB-UniRule"/>
</dbReference>
<evidence type="ECO:0000313" key="11">
    <source>
        <dbReference type="RefSeq" id="XP_032808370.1"/>
    </source>
</evidence>
<keyword evidence="4 7" id="KW-0378">Hydrolase</keyword>
<organism evidence="10 11">
    <name type="scientific">Petromyzon marinus</name>
    <name type="common">Sea lamprey</name>
    <dbReference type="NCBI Taxonomy" id="7757"/>
    <lineage>
        <taxon>Eukaryota</taxon>
        <taxon>Metazoa</taxon>
        <taxon>Chordata</taxon>
        <taxon>Craniata</taxon>
        <taxon>Vertebrata</taxon>
        <taxon>Cyclostomata</taxon>
        <taxon>Hyperoartia</taxon>
        <taxon>Petromyzontiformes</taxon>
        <taxon>Petromyzontidae</taxon>
        <taxon>Petromyzon</taxon>
    </lineage>
</organism>
<dbReference type="Pfam" id="PF00581">
    <property type="entry name" value="Rhodanese"/>
    <property type="match status" value="1"/>
</dbReference>
<keyword evidence="6 7" id="KW-0131">Cell cycle</keyword>
<comment type="function">
    <text evidence="7">Tyrosine protein phosphatase which functions as a dosage-dependent inducer of mitotic progression.</text>
</comment>
<keyword evidence="3 7" id="KW-0498">Mitosis</keyword>
<dbReference type="PRINTS" id="PR00716">
    <property type="entry name" value="MPIPHPHTASE"/>
</dbReference>
<evidence type="ECO:0000313" key="10">
    <source>
        <dbReference type="Proteomes" id="UP001318040"/>
    </source>
</evidence>
<dbReference type="GO" id="GO:0110032">
    <property type="term" value="P:positive regulation of G2/MI transition of meiotic cell cycle"/>
    <property type="evidence" value="ECO:0007669"/>
    <property type="project" value="TreeGrafter"/>
</dbReference>